<sequence length="165" mass="17256">MSPFINILYSTLQLTALSTPSSRRLLTTRQMAPNSFVFLSLAPVSSDTNAAAAVAANTPMAAHPFLSLSPTTSVTSPVLAARTGKSTFSASPASSRHNSIDFLSLAPISNIQQPGVAAMSVVAAFPKNRRSSSTSTKSDTSLRFLKLSPVHNGKGDEEDFALADA</sequence>
<comment type="caution">
    <text evidence="1">The sequence shown here is derived from an EMBL/GenBank/DDBJ whole genome shotgun (WGS) entry which is preliminary data.</text>
</comment>
<accession>A0ABR4MTA3</accession>
<dbReference type="GeneID" id="98115090"/>
<name>A0ABR4MTA3_9PEZI</name>
<dbReference type="Proteomes" id="UP001610728">
    <property type="component" value="Unassembled WGS sequence"/>
</dbReference>
<protein>
    <submittedName>
        <fullName evidence="1">Uncharacterized protein</fullName>
    </submittedName>
</protein>
<dbReference type="EMBL" id="JABSNW010000001">
    <property type="protein sequence ID" value="KAL2891486.1"/>
    <property type="molecule type" value="Genomic_DNA"/>
</dbReference>
<keyword evidence="2" id="KW-1185">Reference proteome</keyword>
<dbReference type="RefSeq" id="XP_070862666.1">
    <property type="nucleotide sequence ID" value="XM_071006187.1"/>
</dbReference>
<gene>
    <name evidence="1" type="ORF">HOO65_010844</name>
</gene>
<proteinExistence type="predicted"/>
<reference evidence="1 2" key="1">
    <citation type="submission" date="2020-05" db="EMBL/GenBank/DDBJ databases">
        <title>Ceratocystis lukuohia genome.</title>
        <authorList>
            <person name="Harrington T.C."/>
            <person name="Kim K."/>
            <person name="Mayers C.G."/>
        </authorList>
    </citation>
    <scope>NUCLEOTIDE SEQUENCE [LARGE SCALE GENOMIC DNA]</scope>
    <source>
        <strain evidence="1 2">C4212</strain>
    </source>
</reference>
<evidence type="ECO:0000313" key="2">
    <source>
        <dbReference type="Proteomes" id="UP001610728"/>
    </source>
</evidence>
<evidence type="ECO:0000313" key="1">
    <source>
        <dbReference type="EMBL" id="KAL2891486.1"/>
    </source>
</evidence>
<organism evidence="1 2">
    <name type="scientific">Ceratocystis lukuohia</name>
    <dbReference type="NCBI Taxonomy" id="2019550"/>
    <lineage>
        <taxon>Eukaryota</taxon>
        <taxon>Fungi</taxon>
        <taxon>Dikarya</taxon>
        <taxon>Ascomycota</taxon>
        <taxon>Pezizomycotina</taxon>
        <taxon>Sordariomycetes</taxon>
        <taxon>Hypocreomycetidae</taxon>
        <taxon>Microascales</taxon>
        <taxon>Ceratocystidaceae</taxon>
        <taxon>Ceratocystis</taxon>
    </lineage>
</organism>